<dbReference type="InterPro" id="IPR000330">
    <property type="entry name" value="SNF2_N"/>
</dbReference>
<dbReference type="Gene3D" id="3.40.50.10810">
    <property type="entry name" value="Tandem AAA-ATPase domain"/>
    <property type="match status" value="1"/>
</dbReference>
<comment type="subcellular location">
    <subcellularLocation>
        <location evidence="1">Nucleus</location>
    </subcellularLocation>
</comment>
<keyword evidence="20" id="KW-1185">Reference proteome</keyword>
<dbReference type="GO" id="GO:0006281">
    <property type="term" value="P:DNA repair"/>
    <property type="evidence" value="ECO:0007669"/>
    <property type="project" value="TreeGrafter"/>
</dbReference>
<dbReference type="AlphaFoldDB" id="A0A9C6WZC0"/>
<evidence type="ECO:0000256" key="15">
    <source>
        <dbReference type="ARBA" id="ARBA00082628"/>
    </source>
</evidence>
<evidence type="ECO:0000256" key="13">
    <source>
        <dbReference type="ARBA" id="ARBA00070113"/>
    </source>
</evidence>
<feature type="region of interest" description="Disordered" evidence="17">
    <location>
        <begin position="622"/>
        <end position="650"/>
    </location>
</feature>
<dbReference type="Pfam" id="PF00176">
    <property type="entry name" value="SNF2-rel_dom"/>
    <property type="match status" value="1"/>
</dbReference>
<dbReference type="SMART" id="SM00487">
    <property type="entry name" value="DEXDc"/>
    <property type="match status" value="1"/>
</dbReference>
<dbReference type="GO" id="GO:0003677">
    <property type="term" value="F:DNA binding"/>
    <property type="evidence" value="ECO:0007669"/>
    <property type="project" value="UniProtKB-KW"/>
</dbReference>
<feature type="compositionally biased region" description="Polar residues" evidence="17">
    <location>
        <begin position="201"/>
        <end position="219"/>
    </location>
</feature>
<dbReference type="Proteomes" id="UP000504606">
    <property type="component" value="Unplaced"/>
</dbReference>
<evidence type="ECO:0000256" key="16">
    <source>
        <dbReference type="SAM" id="Coils"/>
    </source>
</evidence>
<dbReference type="GO" id="GO:0006353">
    <property type="term" value="P:DNA-templated transcription termination"/>
    <property type="evidence" value="ECO:0007669"/>
    <property type="project" value="UniProtKB-KW"/>
</dbReference>
<evidence type="ECO:0000256" key="1">
    <source>
        <dbReference type="ARBA" id="ARBA00004123"/>
    </source>
</evidence>
<sequence>MSLFIMDSSIEDSPVVSNNKFKPKKTLNFDTSDESVNENDAVSDSDDGTRNISTDLVIPASDNEESELESSELRNSRSFNSRNSESGDSNIDPESGDAEVDGSELGDAEEGDSESGDDEVGESESGGDEVGDSESGDDEVGDSESEDTEAVDSDQADMKPSSPNSSSGESIVGQSPVLASFKPAKSSNLLRKSLTRKNLGGQATEQNESSESLYLSFQESPLKRESIHHSSPIGNSHSKNVHNSHSNTDRSLLNAFSANNSSAELPQYTDNSQNNISAEVSEKNHDSSQPVNNSRVNVFADARDTPGSVTPDDHHTNSASGASLIEDDNNIESTQSENEDVTQLPSPDRPRTNVIDLTQSDSSLQNSPVGATRQFVNQRDIAVIVGELSAVNNDVMVKQTLLDTIDINTLPDKGRNLMNKVAELQKRKSELEDELHSNEEYSRQKKGLEQMQNKIPVSATKQTTLNFQNLKSKLNDAVRSLDYETKNIKPEPNQDYRSFNSVDDDFSPESKPSLAPSWGDLPKPDMTISGFGKKAMQTHLAEKALTLEALSSLHQALKSCPTEETVAEDPRNLKVELLPHQKHGLAWMLWREQERPSGGILADDMGLGKTISMISLILKSQEMKEESENDSNDTDSDSDSSPQWMSKKYSRMPKGGTLVVCPASLMNQWEREILKRVKRRALSVELYHGPKRETKPRRLANYDVIITTYNLVSRESGIESAKNATVKRDQGPLFLIKWNRIILDEAHMVRNHKSQMALGVCELTGKHRWCLTGTPIQNKELDLYALLKFLRCSPFDDLTVWKRWVDNKNAAGMQRLNTMMKSLMLRRTKEQLHAKGDLDCLPAKFYERIDIHLDPEELVIYEKVAIFSSTLFAQFLSQRAEKQQALDVRYGISSKPAWEQQEGPDNQFVTTEELAKMHRKFKGIQDIKTHQILVLLLRLRQICNHPGLVKKMVEDGDLDMGTAEGVEDNNGLDVDLFNQMNKLNISESNIEDVEKEDLNKSVELSVDNPVLDFQRPSAKIRAILDLVQEKIADTDDKAIIVSQWTSMLNIISPFLKDLKIKFDSLTGEVPVDKRQEIVNEFNKPHSGPQILLLSLTAGGVGLNLIGANHLILVDIHWNPQLENQACDRIYRVGQKKDVNIYRLITINTIEERIKSLQDYKLSIADSVLTGTRNTQTSKLTLDDLKMLFSVPAPSQPLPDEQHLPPAH</sequence>
<dbReference type="SUPFAM" id="SSF52540">
    <property type="entry name" value="P-loop containing nucleoside triphosphate hydrolases"/>
    <property type="match status" value="2"/>
</dbReference>
<keyword evidence="9" id="KW-0805">Transcription regulation</keyword>
<comment type="similarity">
    <text evidence="2">Belongs to the SNF2/RAD54 helicase family.</text>
</comment>
<evidence type="ECO:0000256" key="9">
    <source>
        <dbReference type="ARBA" id="ARBA00023015"/>
    </source>
</evidence>
<dbReference type="CDD" id="cd18793">
    <property type="entry name" value="SF2_C_SNF"/>
    <property type="match status" value="1"/>
</dbReference>
<keyword evidence="5" id="KW-0547">Nucleotide-binding</keyword>
<reference evidence="21 22" key="1">
    <citation type="submission" date="2025-04" db="UniProtKB">
        <authorList>
            <consortium name="RefSeq"/>
        </authorList>
    </citation>
    <scope>IDENTIFICATION</scope>
    <source>
        <tissue evidence="21 22">Whole organism</tissue>
    </source>
</reference>
<feature type="compositionally biased region" description="Polar residues" evidence="17">
    <location>
        <begin position="331"/>
        <end position="345"/>
    </location>
</feature>
<feature type="region of interest" description="Disordered" evidence="17">
    <location>
        <begin position="302"/>
        <end position="368"/>
    </location>
</feature>
<feature type="compositionally biased region" description="Low complexity" evidence="17">
    <location>
        <begin position="161"/>
        <end position="170"/>
    </location>
</feature>
<dbReference type="CTD" id="45894"/>
<feature type="compositionally biased region" description="Acidic residues" evidence="17">
    <location>
        <begin position="31"/>
        <end position="46"/>
    </location>
</feature>
<evidence type="ECO:0000256" key="10">
    <source>
        <dbReference type="ARBA" id="ARBA00023125"/>
    </source>
</evidence>
<keyword evidence="12" id="KW-0539">Nucleus</keyword>
<protein>
    <recommendedName>
        <fullName evidence="13">Transcription termination factor 2</fullName>
    </recommendedName>
    <alternativeName>
        <fullName evidence="15">RNA polymerase II termination factor</fullName>
    </alternativeName>
    <alternativeName>
        <fullName evidence="14">Transcription release factor 2</fullName>
    </alternativeName>
</protein>
<dbReference type="InterPro" id="IPR050628">
    <property type="entry name" value="SNF2_RAD54_helicase_TF"/>
</dbReference>
<keyword evidence="3" id="KW-0806">Transcription termination</keyword>
<dbReference type="SMART" id="SM00490">
    <property type="entry name" value="HELICc"/>
    <property type="match status" value="1"/>
</dbReference>
<feature type="region of interest" description="Disordered" evidence="17">
    <location>
        <begin position="13"/>
        <end position="248"/>
    </location>
</feature>
<feature type="compositionally biased region" description="Low complexity" evidence="17">
    <location>
        <begin position="235"/>
        <end position="248"/>
    </location>
</feature>
<evidence type="ECO:0000259" key="19">
    <source>
        <dbReference type="PROSITE" id="PS51194"/>
    </source>
</evidence>
<feature type="coiled-coil region" evidence="16">
    <location>
        <begin position="414"/>
        <end position="451"/>
    </location>
</feature>
<dbReference type="GeneID" id="113202756"/>
<evidence type="ECO:0000256" key="5">
    <source>
        <dbReference type="ARBA" id="ARBA00022741"/>
    </source>
</evidence>
<name>A0A9C6WZC0_FRAOC</name>
<dbReference type="Pfam" id="PF00271">
    <property type="entry name" value="Helicase_C"/>
    <property type="match status" value="1"/>
</dbReference>
<feature type="domain" description="Helicase ATP-binding" evidence="18">
    <location>
        <begin position="590"/>
        <end position="793"/>
    </location>
</feature>
<keyword evidence="7" id="KW-0347">Helicase</keyword>
<keyword evidence="8" id="KW-0067">ATP-binding</keyword>
<feature type="domain" description="Helicase C-terminal" evidence="19">
    <location>
        <begin position="1019"/>
        <end position="1185"/>
    </location>
</feature>
<dbReference type="PROSITE" id="PS51192">
    <property type="entry name" value="HELICASE_ATP_BIND_1"/>
    <property type="match status" value="1"/>
</dbReference>
<feature type="compositionally biased region" description="Low complexity" evidence="17">
    <location>
        <begin position="76"/>
        <end position="86"/>
    </location>
</feature>
<dbReference type="RefSeq" id="XP_052125674.1">
    <property type="nucleotide sequence ID" value="XM_052269714.1"/>
</dbReference>
<dbReference type="FunFam" id="3.40.50.10810:FF:000043">
    <property type="entry name" value="Transcription termination factor 2"/>
    <property type="match status" value="1"/>
</dbReference>
<evidence type="ECO:0000256" key="12">
    <source>
        <dbReference type="ARBA" id="ARBA00023242"/>
    </source>
</evidence>
<evidence type="ECO:0000313" key="22">
    <source>
        <dbReference type="RefSeq" id="XP_052125674.1"/>
    </source>
</evidence>
<dbReference type="RefSeq" id="XP_052125673.1">
    <property type="nucleotide sequence ID" value="XM_052269713.1"/>
</dbReference>
<dbReference type="KEGG" id="foc:113202756"/>
<evidence type="ECO:0000313" key="20">
    <source>
        <dbReference type="Proteomes" id="UP000504606"/>
    </source>
</evidence>
<keyword evidence="16" id="KW-0175">Coiled coil</keyword>
<evidence type="ECO:0000256" key="8">
    <source>
        <dbReference type="ARBA" id="ARBA00022840"/>
    </source>
</evidence>
<keyword evidence="11" id="KW-0804">Transcription</keyword>
<keyword evidence="4" id="KW-0597">Phosphoprotein</keyword>
<feature type="compositionally biased region" description="Acidic residues" evidence="17">
    <location>
        <begin position="627"/>
        <end position="638"/>
    </location>
</feature>
<dbReference type="GO" id="GO:0016787">
    <property type="term" value="F:hydrolase activity"/>
    <property type="evidence" value="ECO:0007669"/>
    <property type="project" value="UniProtKB-KW"/>
</dbReference>
<dbReference type="InterPro" id="IPR027417">
    <property type="entry name" value="P-loop_NTPase"/>
</dbReference>
<organism evidence="20 22">
    <name type="scientific">Frankliniella occidentalis</name>
    <name type="common">Western flower thrips</name>
    <name type="synonym">Euthrips occidentalis</name>
    <dbReference type="NCBI Taxonomy" id="133901"/>
    <lineage>
        <taxon>Eukaryota</taxon>
        <taxon>Metazoa</taxon>
        <taxon>Ecdysozoa</taxon>
        <taxon>Arthropoda</taxon>
        <taxon>Hexapoda</taxon>
        <taxon>Insecta</taxon>
        <taxon>Pterygota</taxon>
        <taxon>Neoptera</taxon>
        <taxon>Paraneoptera</taxon>
        <taxon>Thysanoptera</taxon>
        <taxon>Terebrantia</taxon>
        <taxon>Thripoidea</taxon>
        <taxon>Thripidae</taxon>
        <taxon>Frankliniella</taxon>
    </lineage>
</organism>
<dbReference type="OrthoDB" id="423559at2759"/>
<dbReference type="InterPro" id="IPR014001">
    <property type="entry name" value="Helicase_ATP-bd"/>
</dbReference>
<evidence type="ECO:0000256" key="11">
    <source>
        <dbReference type="ARBA" id="ARBA00023163"/>
    </source>
</evidence>
<dbReference type="Gene3D" id="3.40.50.300">
    <property type="entry name" value="P-loop containing nucleotide triphosphate hydrolases"/>
    <property type="match status" value="1"/>
</dbReference>
<evidence type="ECO:0000256" key="4">
    <source>
        <dbReference type="ARBA" id="ARBA00022553"/>
    </source>
</evidence>
<evidence type="ECO:0000256" key="17">
    <source>
        <dbReference type="SAM" id="MobiDB-lite"/>
    </source>
</evidence>
<evidence type="ECO:0000256" key="6">
    <source>
        <dbReference type="ARBA" id="ARBA00022801"/>
    </source>
</evidence>
<evidence type="ECO:0000256" key="3">
    <source>
        <dbReference type="ARBA" id="ARBA00022472"/>
    </source>
</evidence>
<gene>
    <name evidence="21 22" type="primary">LOC113202756</name>
</gene>
<dbReference type="GO" id="GO:0004386">
    <property type="term" value="F:helicase activity"/>
    <property type="evidence" value="ECO:0007669"/>
    <property type="project" value="UniProtKB-KW"/>
</dbReference>
<feature type="compositionally biased region" description="Polar residues" evidence="17">
    <location>
        <begin position="355"/>
        <end position="368"/>
    </location>
</feature>
<evidence type="ECO:0000313" key="21">
    <source>
        <dbReference type="RefSeq" id="XP_052125673.1"/>
    </source>
</evidence>
<dbReference type="GO" id="GO:0005524">
    <property type="term" value="F:ATP binding"/>
    <property type="evidence" value="ECO:0007669"/>
    <property type="project" value="UniProtKB-KW"/>
</dbReference>
<dbReference type="InterPro" id="IPR049730">
    <property type="entry name" value="SNF2/RAD54-like_C"/>
</dbReference>
<keyword evidence="10" id="KW-0238">DNA-binding</keyword>
<dbReference type="PANTHER" id="PTHR45626">
    <property type="entry name" value="TRANSCRIPTION TERMINATION FACTOR 2-RELATED"/>
    <property type="match status" value="1"/>
</dbReference>
<feature type="region of interest" description="Disordered" evidence="17">
    <location>
        <begin position="486"/>
        <end position="521"/>
    </location>
</feature>
<evidence type="ECO:0000256" key="2">
    <source>
        <dbReference type="ARBA" id="ARBA00007025"/>
    </source>
</evidence>
<dbReference type="GO" id="GO:0008094">
    <property type="term" value="F:ATP-dependent activity, acting on DNA"/>
    <property type="evidence" value="ECO:0007669"/>
    <property type="project" value="UniProtKB-ARBA"/>
</dbReference>
<feature type="compositionally biased region" description="Acidic residues" evidence="17">
    <location>
        <begin position="94"/>
        <end position="155"/>
    </location>
</feature>
<accession>A0A9C6WZC0</accession>
<keyword evidence="6" id="KW-0378">Hydrolase</keyword>
<dbReference type="InterPro" id="IPR038718">
    <property type="entry name" value="SNF2-like_sf"/>
</dbReference>
<dbReference type="InterPro" id="IPR001650">
    <property type="entry name" value="Helicase_C-like"/>
</dbReference>
<dbReference type="PANTHER" id="PTHR45626:SF50">
    <property type="entry name" value="TRANSCRIPTION TERMINATION FACTOR 2"/>
    <property type="match status" value="1"/>
</dbReference>
<evidence type="ECO:0000256" key="7">
    <source>
        <dbReference type="ARBA" id="ARBA00022806"/>
    </source>
</evidence>
<dbReference type="GO" id="GO:0005634">
    <property type="term" value="C:nucleus"/>
    <property type="evidence" value="ECO:0007669"/>
    <property type="project" value="UniProtKB-SubCell"/>
</dbReference>
<dbReference type="GO" id="GO:0005737">
    <property type="term" value="C:cytoplasm"/>
    <property type="evidence" value="ECO:0007669"/>
    <property type="project" value="UniProtKB-ARBA"/>
</dbReference>
<evidence type="ECO:0000256" key="14">
    <source>
        <dbReference type="ARBA" id="ARBA00079067"/>
    </source>
</evidence>
<dbReference type="PROSITE" id="PS51194">
    <property type="entry name" value="HELICASE_CTER"/>
    <property type="match status" value="1"/>
</dbReference>
<proteinExistence type="inferred from homology"/>
<evidence type="ECO:0000259" key="18">
    <source>
        <dbReference type="PROSITE" id="PS51192"/>
    </source>
</evidence>